<dbReference type="EMBL" id="JALJOQ010000002">
    <property type="protein sequence ID" value="KAK9813874.1"/>
    <property type="molecule type" value="Genomic_DNA"/>
</dbReference>
<evidence type="ECO:0000313" key="1">
    <source>
        <dbReference type="EMBL" id="KAK9813874.1"/>
    </source>
</evidence>
<proteinExistence type="predicted"/>
<dbReference type="AlphaFoldDB" id="A0AAW1Q0E4"/>
<organism evidence="1 2">
    <name type="scientific">Symbiochloris irregularis</name>
    <dbReference type="NCBI Taxonomy" id="706552"/>
    <lineage>
        <taxon>Eukaryota</taxon>
        <taxon>Viridiplantae</taxon>
        <taxon>Chlorophyta</taxon>
        <taxon>core chlorophytes</taxon>
        <taxon>Trebouxiophyceae</taxon>
        <taxon>Trebouxiales</taxon>
        <taxon>Trebouxiaceae</taxon>
        <taxon>Symbiochloris</taxon>
    </lineage>
</organism>
<sequence length="106" mass="12606">MHRVLGGRRRRQQDCRFICARAELPGGLCFYQRLFRQQLQRRWGTGRKLSTGMQERRTQPAFNPEKSVSMIDRQNSAMLSWQCCHLSDQTKRQKHLIEFDGLCFCK</sequence>
<evidence type="ECO:0000313" key="2">
    <source>
        <dbReference type="Proteomes" id="UP001465755"/>
    </source>
</evidence>
<protein>
    <submittedName>
        <fullName evidence="1">Uncharacterized protein</fullName>
    </submittedName>
</protein>
<gene>
    <name evidence="1" type="ORF">WJX73_002912</name>
</gene>
<comment type="caution">
    <text evidence="1">The sequence shown here is derived from an EMBL/GenBank/DDBJ whole genome shotgun (WGS) entry which is preliminary data.</text>
</comment>
<reference evidence="1 2" key="1">
    <citation type="journal article" date="2024" name="Nat. Commun.">
        <title>Phylogenomics reveals the evolutionary origins of lichenization in chlorophyte algae.</title>
        <authorList>
            <person name="Puginier C."/>
            <person name="Libourel C."/>
            <person name="Otte J."/>
            <person name="Skaloud P."/>
            <person name="Haon M."/>
            <person name="Grisel S."/>
            <person name="Petersen M."/>
            <person name="Berrin J.G."/>
            <person name="Delaux P.M."/>
            <person name="Dal Grande F."/>
            <person name="Keller J."/>
        </authorList>
    </citation>
    <scope>NUCLEOTIDE SEQUENCE [LARGE SCALE GENOMIC DNA]</scope>
    <source>
        <strain evidence="1 2">SAG 2036</strain>
    </source>
</reference>
<keyword evidence="2" id="KW-1185">Reference proteome</keyword>
<accession>A0AAW1Q0E4</accession>
<name>A0AAW1Q0E4_9CHLO</name>
<dbReference type="Proteomes" id="UP001465755">
    <property type="component" value="Unassembled WGS sequence"/>
</dbReference>